<keyword evidence="1" id="KW-1133">Transmembrane helix</keyword>
<comment type="caution">
    <text evidence="2">The sequence shown here is derived from an EMBL/GenBank/DDBJ whole genome shotgun (WGS) entry which is preliminary data.</text>
</comment>
<keyword evidence="1" id="KW-0472">Membrane</keyword>
<keyword evidence="3" id="KW-1185">Reference proteome</keyword>
<reference evidence="2 3" key="1">
    <citation type="submission" date="2024-11" db="EMBL/GenBank/DDBJ databases">
        <title>Adaptive evolution of stress response genes in parasites aligns with host niche diversity.</title>
        <authorList>
            <person name="Hahn C."/>
            <person name="Resl P."/>
        </authorList>
    </citation>
    <scope>NUCLEOTIDE SEQUENCE [LARGE SCALE GENOMIC DNA]</scope>
    <source>
        <strain evidence="2">EGGRZ-B1_66</strain>
        <tissue evidence="2">Body</tissue>
    </source>
</reference>
<evidence type="ECO:0000313" key="3">
    <source>
        <dbReference type="Proteomes" id="UP001626550"/>
    </source>
</evidence>
<dbReference type="AlphaFoldDB" id="A0ABD2QK80"/>
<keyword evidence="1" id="KW-0812">Transmembrane</keyword>
<evidence type="ECO:0000313" key="2">
    <source>
        <dbReference type="EMBL" id="KAL3319907.1"/>
    </source>
</evidence>
<feature type="transmembrane region" description="Helical" evidence="1">
    <location>
        <begin position="36"/>
        <end position="56"/>
    </location>
</feature>
<evidence type="ECO:0000256" key="1">
    <source>
        <dbReference type="SAM" id="Phobius"/>
    </source>
</evidence>
<gene>
    <name evidence="2" type="ORF">Ciccas_001415</name>
</gene>
<dbReference type="EMBL" id="JBJKFK010000091">
    <property type="protein sequence ID" value="KAL3319907.1"/>
    <property type="molecule type" value="Genomic_DNA"/>
</dbReference>
<protein>
    <submittedName>
        <fullName evidence="2">Uncharacterized protein</fullName>
    </submittedName>
</protein>
<name>A0ABD2QK80_9PLAT</name>
<dbReference type="Proteomes" id="UP001626550">
    <property type="component" value="Unassembled WGS sequence"/>
</dbReference>
<organism evidence="2 3">
    <name type="scientific">Cichlidogyrus casuarinus</name>
    <dbReference type="NCBI Taxonomy" id="1844966"/>
    <lineage>
        <taxon>Eukaryota</taxon>
        <taxon>Metazoa</taxon>
        <taxon>Spiralia</taxon>
        <taxon>Lophotrochozoa</taxon>
        <taxon>Platyhelminthes</taxon>
        <taxon>Monogenea</taxon>
        <taxon>Monopisthocotylea</taxon>
        <taxon>Dactylogyridea</taxon>
        <taxon>Ancyrocephalidae</taxon>
        <taxon>Cichlidogyrus</taxon>
    </lineage>
</organism>
<sequence length="182" mass="20076">MASIQVSPSFSLHSSRSNVKLVTSRLKISPSVPIGVIYGALVILIYIIIFAYGRYLSSIRRKSKLRFDLGNSPNAFLSGKVASFGENSVLVGGVNSISSLNQPPRRRLFSDFEQSSVQNVNAIQCKSPLNPLEEEVVQPFAYSPVNNNDPYSTQKQFDYAVLSKQDITNSTPISARSMRGKR</sequence>
<accession>A0ABD2QK80</accession>
<proteinExistence type="predicted"/>